<feature type="domain" description="Multidrug resistance protein MdtA-like beta-barrel" evidence="6">
    <location>
        <begin position="237"/>
        <end position="310"/>
    </location>
</feature>
<dbReference type="InterPro" id="IPR058625">
    <property type="entry name" value="MdtA-like_BSH"/>
</dbReference>
<dbReference type="Pfam" id="PF25917">
    <property type="entry name" value="BSH_RND"/>
    <property type="match status" value="1"/>
</dbReference>
<evidence type="ECO:0000256" key="2">
    <source>
        <dbReference type="ARBA" id="ARBA00009477"/>
    </source>
</evidence>
<dbReference type="Pfam" id="PF25944">
    <property type="entry name" value="Beta-barrel_RND"/>
    <property type="match status" value="1"/>
</dbReference>
<dbReference type="AlphaFoldDB" id="A0A135HXV7"/>
<reference evidence="8 9" key="1">
    <citation type="submission" date="2015-11" db="EMBL/GenBank/DDBJ databases">
        <title>Draft genome sequence of Paramesorhizobium deserti A-3-E, a strain highly resistant to diverse beta-lactam antibiotics.</title>
        <authorList>
            <person name="Lv R."/>
            <person name="Yang X."/>
            <person name="Fang N."/>
            <person name="Guo J."/>
            <person name="Luo X."/>
            <person name="Peng F."/>
            <person name="Yang R."/>
            <person name="Cui Y."/>
            <person name="Fang C."/>
            <person name="Song Y."/>
        </authorList>
    </citation>
    <scope>NUCLEOTIDE SEQUENCE [LARGE SCALE GENOMIC DNA]</scope>
    <source>
        <strain evidence="8 9">A-3-E</strain>
    </source>
</reference>
<evidence type="ECO:0000313" key="9">
    <source>
        <dbReference type="Proteomes" id="UP000070107"/>
    </source>
</evidence>
<dbReference type="GO" id="GO:0022857">
    <property type="term" value="F:transmembrane transporter activity"/>
    <property type="evidence" value="ECO:0007669"/>
    <property type="project" value="InterPro"/>
</dbReference>
<sequence>MKSFAPRRLLWGAGLILAASVAGTALYTNMPGGAQAETSAAAPAAPPAVPVSVATVESRDVTIWQEFSGRLEAVDRVEVRSRVAGAIQSVHFREGALVKKGDLLVTIDPAPFEAAVARAEAQVEAAQARVELTKLELERGRRLVASRTVSQSDLDQRLSASHEAEASLRSAEAALQSARLDLGYTEVRAPIDGRAGRIEITSGNLVAAGSGSPVLTTLVSVDPIYASFDVNEELVAKALAELPATKNGAPAVERIPVRIGTSGNAAAPIEGHLQLINNEVDTASGTVRVRAVLDNAGGRLIPGQFARIEMGEPRPERHLMISERAIGTDQDKKFVLVVDPENKLAYREVTLGAATGGLRIVESGLEPGERIVVNGLQRVRAGAVVDPQAVAMAPEEQALATAQR</sequence>
<dbReference type="Gene3D" id="2.40.30.170">
    <property type="match status" value="1"/>
</dbReference>
<dbReference type="NCBIfam" id="TIGR01730">
    <property type="entry name" value="RND_mfp"/>
    <property type="match status" value="1"/>
</dbReference>
<comment type="caution">
    <text evidence="8">The sequence shown here is derived from an EMBL/GenBank/DDBJ whole genome shotgun (WGS) entry which is preliminary data.</text>
</comment>
<evidence type="ECO:0000259" key="7">
    <source>
        <dbReference type="Pfam" id="PF25967"/>
    </source>
</evidence>
<dbReference type="OrthoDB" id="9816569at2"/>
<accession>A0A135HXV7</accession>
<gene>
    <name evidence="8" type="ORF">ATN84_24085</name>
</gene>
<evidence type="ECO:0000256" key="3">
    <source>
        <dbReference type="SAM" id="Coils"/>
    </source>
</evidence>
<dbReference type="SUPFAM" id="SSF111369">
    <property type="entry name" value="HlyD-like secretion proteins"/>
    <property type="match status" value="1"/>
</dbReference>
<dbReference type="Gene3D" id="2.40.50.100">
    <property type="match status" value="1"/>
</dbReference>
<keyword evidence="9" id="KW-1185">Reference proteome</keyword>
<dbReference type="InterPro" id="IPR058627">
    <property type="entry name" value="MdtA-like_C"/>
</dbReference>
<dbReference type="RefSeq" id="WP_068881097.1">
    <property type="nucleotide sequence ID" value="NZ_LNTU01000003.1"/>
</dbReference>
<dbReference type="GO" id="GO:0030313">
    <property type="term" value="C:cell envelope"/>
    <property type="evidence" value="ECO:0007669"/>
    <property type="project" value="UniProtKB-SubCell"/>
</dbReference>
<dbReference type="Proteomes" id="UP000070107">
    <property type="component" value="Unassembled WGS sequence"/>
</dbReference>
<feature type="domain" description="Multidrug resistance protein MdtA-like alpha-helical hairpin" evidence="4">
    <location>
        <begin position="117"/>
        <end position="185"/>
    </location>
</feature>
<dbReference type="PANTHER" id="PTHR30158">
    <property type="entry name" value="ACRA/E-RELATED COMPONENT OF DRUG EFFLUX TRANSPORTER"/>
    <property type="match status" value="1"/>
</dbReference>
<evidence type="ECO:0000256" key="1">
    <source>
        <dbReference type="ARBA" id="ARBA00004196"/>
    </source>
</evidence>
<organism evidence="8 9">
    <name type="scientific">Paramesorhizobium deserti</name>
    <dbReference type="NCBI Taxonomy" id="1494590"/>
    <lineage>
        <taxon>Bacteria</taxon>
        <taxon>Pseudomonadati</taxon>
        <taxon>Pseudomonadota</taxon>
        <taxon>Alphaproteobacteria</taxon>
        <taxon>Hyphomicrobiales</taxon>
        <taxon>Phyllobacteriaceae</taxon>
        <taxon>Paramesorhizobium</taxon>
    </lineage>
</organism>
<evidence type="ECO:0000259" key="4">
    <source>
        <dbReference type="Pfam" id="PF25876"/>
    </source>
</evidence>
<dbReference type="Gene3D" id="1.10.287.470">
    <property type="entry name" value="Helix hairpin bin"/>
    <property type="match status" value="1"/>
</dbReference>
<evidence type="ECO:0000259" key="5">
    <source>
        <dbReference type="Pfam" id="PF25917"/>
    </source>
</evidence>
<dbReference type="PANTHER" id="PTHR30158:SF10">
    <property type="entry name" value="CATION EFFLUX PUMP"/>
    <property type="match status" value="1"/>
</dbReference>
<dbReference type="Gene3D" id="2.40.420.20">
    <property type="match status" value="1"/>
</dbReference>
<protein>
    <submittedName>
        <fullName evidence="8">RND transporter MFP subunit</fullName>
    </submittedName>
</protein>
<dbReference type="Pfam" id="PF25876">
    <property type="entry name" value="HH_MFP_RND"/>
    <property type="match status" value="1"/>
</dbReference>
<dbReference type="GO" id="GO:0046677">
    <property type="term" value="P:response to antibiotic"/>
    <property type="evidence" value="ECO:0007669"/>
    <property type="project" value="TreeGrafter"/>
</dbReference>
<dbReference type="GO" id="GO:0005886">
    <property type="term" value="C:plasma membrane"/>
    <property type="evidence" value="ECO:0007669"/>
    <property type="project" value="TreeGrafter"/>
</dbReference>
<name>A0A135HXV7_9HYPH</name>
<evidence type="ECO:0000313" key="8">
    <source>
        <dbReference type="EMBL" id="KXF78044.1"/>
    </source>
</evidence>
<dbReference type="FunFam" id="2.40.420.20:FF:000001">
    <property type="entry name" value="Efflux RND transporter periplasmic adaptor subunit"/>
    <property type="match status" value="1"/>
</dbReference>
<dbReference type="InterPro" id="IPR006143">
    <property type="entry name" value="RND_pump_MFP"/>
</dbReference>
<proteinExistence type="inferred from homology"/>
<dbReference type="Pfam" id="PF25967">
    <property type="entry name" value="RND-MFP_C"/>
    <property type="match status" value="1"/>
</dbReference>
<dbReference type="STRING" id="1494590.ATN84_24085"/>
<feature type="domain" description="Multidrug resistance protein MdtA-like barrel-sandwich hybrid" evidence="5">
    <location>
        <begin position="76"/>
        <end position="217"/>
    </location>
</feature>
<feature type="coiled-coil region" evidence="3">
    <location>
        <begin position="116"/>
        <end position="181"/>
    </location>
</feature>
<dbReference type="InterPro" id="IPR058624">
    <property type="entry name" value="MdtA-like_HH"/>
</dbReference>
<evidence type="ECO:0000259" key="6">
    <source>
        <dbReference type="Pfam" id="PF25944"/>
    </source>
</evidence>
<comment type="subcellular location">
    <subcellularLocation>
        <location evidence="1">Cell envelope</location>
    </subcellularLocation>
</comment>
<dbReference type="EMBL" id="LNTU01000003">
    <property type="protein sequence ID" value="KXF78044.1"/>
    <property type="molecule type" value="Genomic_DNA"/>
</dbReference>
<dbReference type="InterPro" id="IPR058626">
    <property type="entry name" value="MdtA-like_b-barrel"/>
</dbReference>
<feature type="domain" description="Multidrug resistance protein MdtA-like C-terminal permuted SH3" evidence="7">
    <location>
        <begin position="325"/>
        <end position="378"/>
    </location>
</feature>
<comment type="similarity">
    <text evidence="2">Belongs to the membrane fusion protein (MFP) (TC 8.A.1) family.</text>
</comment>
<keyword evidence="3" id="KW-0175">Coiled coil</keyword>